<accession>X1DWD2</accession>
<feature type="transmembrane region" description="Helical" evidence="1">
    <location>
        <begin position="86"/>
        <end position="114"/>
    </location>
</feature>
<organism evidence="2">
    <name type="scientific">marine sediment metagenome</name>
    <dbReference type="NCBI Taxonomy" id="412755"/>
    <lineage>
        <taxon>unclassified sequences</taxon>
        <taxon>metagenomes</taxon>
        <taxon>ecological metagenomes</taxon>
    </lineage>
</organism>
<dbReference type="EMBL" id="BART01039289">
    <property type="protein sequence ID" value="GAH12495.1"/>
    <property type="molecule type" value="Genomic_DNA"/>
</dbReference>
<sequence>MALFCFIISYAFIDTEKAYLILPTLSFIIFSDYFFLEAAMNSDLITIQMVFLLVLFLISDEIPEQKEFLRYFSIIPKEPKKIDRKIIVFAFLFGSLLASRMHFWLIALIIPFYILKIYGLKKT</sequence>
<keyword evidence="1" id="KW-0472">Membrane</keyword>
<evidence type="ECO:0000256" key="1">
    <source>
        <dbReference type="SAM" id="Phobius"/>
    </source>
</evidence>
<feature type="transmembrane region" description="Helical" evidence="1">
    <location>
        <begin position="34"/>
        <end position="58"/>
    </location>
</feature>
<evidence type="ECO:0000313" key="2">
    <source>
        <dbReference type="EMBL" id="GAH12495.1"/>
    </source>
</evidence>
<name>X1DWD2_9ZZZZ</name>
<feature type="non-terminal residue" evidence="2">
    <location>
        <position position="123"/>
    </location>
</feature>
<reference evidence="2" key="1">
    <citation type="journal article" date="2014" name="Front. Microbiol.">
        <title>High frequency of phylogenetically diverse reductive dehalogenase-homologous genes in deep subseafloor sedimentary metagenomes.</title>
        <authorList>
            <person name="Kawai M."/>
            <person name="Futagami T."/>
            <person name="Toyoda A."/>
            <person name="Takaki Y."/>
            <person name="Nishi S."/>
            <person name="Hori S."/>
            <person name="Arai W."/>
            <person name="Tsubouchi T."/>
            <person name="Morono Y."/>
            <person name="Uchiyama I."/>
            <person name="Ito T."/>
            <person name="Fujiyama A."/>
            <person name="Inagaki F."/>
            <person name="Takami H."/>
        </authorList>
    </citation>
    <scope>NUCLEOTIDE SEQUENCE</scope>
    <source>
        <strain evidence="2">Expedition CK06-06</strain>
    </source>
</reference>
<proteinExistence type="predicted"/>
<keyword evidence="1" id="KW-0812">Transmembrane</keyword>
<gene>
    <name evidence="2" type="ORF">S01H4_64660</name>
</gene>
<protein>
    <submittedName>
        <fullName evidence="2">Uncharacterized protein</fullName>
    </submittedName>
</protein>
<dbReference type="AlphaFoldDB" id="X1DWD2"/>
<comment type="caution">
    <text evidence="2">The sequence shown here is derived from an EMBL/GenBank/DDBJ whole genome shotgun (WGS) entry which is preliminary data.</text>
</comment>
<keyword evidence="1" id="KW-1133">Transmembrane helix</keyword>